<sequence length="149" mass="15958">MKLLFLPLFFLALLRADGCDKSDAGTAPAVTDCGTEIQVRDPLPRLTSDAFSVVSATAEGSCLTVTISATGCSAQAWQLRLWTDGQVRESSPTQTSALLVFDDGVGENEMTCQAIIEESYRFDLTPYLEAGSRPTTLELTGTGTTVRID</sequence>
<proteinExistence type="predicted"/>
<dbReference type="EMBL" id="PDLO01000001">
    <property type="protein sequence ID" value="PHL00340.1"/>
    <property type="molecule type" value="Genomic_DNA"/>
</dbReference>
<gene>
    <name evidence="1" type="ORF">CGL56_04720</name>
</gene>
<dbReference type="OrthoDB" id="1493159at2"/>
<comment type="caution">
    <text evidence="1">The sequence shown here is derived from an EMBL/GenBank/DDBJ whole genome shotgun (WGS) entry which is preliminary data.</text>
</comment>
<name>A0A2G0CK34_9BACT</name>
<dbReference type="Proteomes" id="UP000226437">
    <property type="component" value="Unassembled WGS sequence"/>
</dbReference>
<evidence type="ECO:0000313" key="1">
    <source>
        <dbReference type="EMBL" id="PHL00340.1"/>
    </source>
</evidence>
<dbReference type="RefSeq" id="WP_099105320.1">
    <property type="nucleotide sequence ID" value="NZ_JAATJF010000001.1"/>
</dbReference>
<dbReference type="AlphaFoldDB" id="A0A2G0CK34"/>
<reference evidence="1 2" key="1">
    <citation type="submission" date="2017-10" db="EMBL/GenBank/DDBJ databases">
        <title>The draft genome sequence of Lewinella marina KCTC 32374.</title>
        <authorList>
            <person name="Wang K."/>
        </authorList>
    </citation>
    <scope>NUCLEOTIDE SEQUENCE [LARGE SCALE GENOMIC DNA]</scope>
    <source>
        <strain evidence="1 2">MKG-38</strain>
    </source>
</reference>
<keyword evidence="2" id="KW-1185">Reference proteome</keyword>
<organism evidence="1 2">
    <name type="scientific">Neolewinella marina</name>
    <dbReference type="NCBI Taxonomy" id="438751"/>
    <lineage>
        <taxon>Bacteria</taxon>
        <taxon>Pseudomonadati</taxon>
        <taxon>Bacteroidota</taxon>
        <taxon>Saprospiria</taxon>
        <taxon>Saprospirales</taxon>
        <taxon>Lewinellaceae</taxon>
        <taxon>Neolewinella</taxon>
    </lineage>
</organism>
<accession>A0A2G0CK34</accession>
<evidence type="ECO:0000313" key="2">
    <source>
        <dbReference type="Proteomes" id="UP000226437"/>
    </source>
</evidence>
<protein>
    <submittedName>
        <fullName evidence="1">Uncharacterized protein</fullName>
    </submittedName>
</protein>